<organism evidence="2 3">
    <name type="scientific">Ficus carica</name>
    <name type="common">Common fig</name>
    <dbReference type="NCBI Taxonomy" id="3494"/>
    <lineage>
        <taxon>Eukaryota</taxon>
        <taxon>Viridiplantae</taxon>
        <taxon>Streptophyta</taxon>
        <taxon>Embryophyta</taxon>
        <taxon>Tracheophyta</taxon>
        <taxon>Spermatophyta</taxon>
        <taxon>Magnoliopsida</taxon>
        <taxon>eudicotyledons</taxon>
        <taxon>Gunneridae</taxon>
        <taxon>Pentapetalae</taxon>
        <taxon>rosids</taxon>
        <taxon>fabids</taxon>
        <taxon>Rosales</taxon>
        <taxon>Moraceae</taxon>
        <taxon>Ficeae</taxon>
        <taxon>Ficus</taxon>
    </lineage>
</organism>
<feature type="region of interest" description="Disordered" evidence="1">
    <location>
        <begin position="49"/>
        <end position="103"/>
    </location>
</feature>
<reference evidence="2" key="1">
    <citation type="submission" date="2023-07" db="EMBL/GenBank/DDBJ databases">
        <title>draft genome sequence of fig (Ficus carica).</title>
        <authorList>
            <person name="Takahashi T."/>
            <person name="Nishimura K."/>
        </authorList>
    </citation>
    <scope>NUCLEOTIDE SEQUENCE</scope>
</reference>
<evidence type="ECO:0000313" key="2">
    <source>
        <dbReference type="EMBL" id="GMN27866.1"/>
    </source>
</evidence>
<dbReference type="EMBL" id="BTGU01004484">
    <property type="protein sequence ID" value="GMN27866.1"/>
    <property type="molecule type" value="Genomic_DNA"/>
</dbReference>
<dbReference type="Proteomes" id="UP001187192">
    <property type="component" value="Unassembled WGS sequence"/>
</dbReference>
<keyword evidence="3" id="KW-1185">Reference proteome</keyword>
<sequence>MVRILGLDNKYESGFRPCAEIETYKWLKKLLHMSNRANYPCNLQPTGNRINSIRIPRSQRLGRHRGTKIEAAHGQEERQSPSNRESPNRRGGSDRPTVLAQCR</sequence>
<gene>
    <name evidence="2" type="ORF">TIFTF001_046181</name>
</gene>
<accession>A0AA88CRZ5</accession>
<evidence type="ECO:0000256" key="1">
    <source>
        <dbReference type="SAM" id="MobiDB-lite"/>
    </source>
</evidence>
<comment type="caution">
    <text evidence="2">The sequence shown here is derived from an EMBL/GenBank/DDBJ whole genome shotgun (WGS) entry which is preliminary data.</text>
</comment>
<proteinExistence type="predicted"/>
<feature type="compositionally biased region" description="Basic and acidic residues" evidence="1">
    <location>
        <begin position="67"/>
        <end position="79"/>
    </location>
</feature>
<name>A0AA88CRZ5_FICCA</name>
<evidence type="ECO:0000313" key="3">
    <source>
        <dbReference type="Proteomes" id="UP001187192"/>
    </source>
</evidence>
<protein>
    <submittedName>
        <fullName evidence="2">Uncharacterized protein</fullName>
    </submittedName>
</protein>
<dbReference type="AlphaFoldDB" id="A0AA88CRZ5"/>